<name>A0AAV4ZY38_9AGAM</name>
<dbReference type="PANTHER" id="PTHR21192">
    <property type="entry name" value="NUCLEAR PROTEIN E3-3"/>
    <property type="match status" value="1"/>
</dbReference>
<dbReference type="AlphaFoldDB" id="A0AAV4ZY38"/>
<protein>
    <recommendedName>
        <fullName evidence="3">NADH dehydrogenase [ubiquinone] 1 alpha subcomplex assembly factor 3</fullName>
    </recommendedName>
</protein>
<keyword evidence="2" id="KW-1185">Reference proteome</keyword>
<organism evidence="1 2">
    <name type="scientific">Clathrus columnatus</name>
    <dbReference type="NCBI Taxonomy" id="1419009"/>
    <lineage>
        <taxon>Eukaryota</taxon>
        <taxon>Fungi</taxon>
        <taxon>Dikarya</taxon>
        <taxon>Basidiomycota</taxon>
        <taxon>Agaricomycotina</taxon>
        <taxon>Agaricomycetes</taxon>
        <taxon>Phallomycetidae</taxon>
        <taxon>Phallales</taxon>
        <taxon>Clathraceae</taxon>
        <taxon>Clathrus</taxon>
    </lineage>
</organism>
<evidence type="ECO:0000313" key="2">
    <source>
        <dbReference type="Proteomes" id="UP001050691"/>
    </source>
</evidence>
<dbReference type="InterPro" id="IPR036748">
    <property type="entry name" value="MTH938-like_sf"/>
</dbReference>
<comment type="caution">
    <text evidence="1">The sequence shown here is derived from an EMBL/GenBank/DDBJ whole genome shotgun (WGS) entry which is preliminary data.</text>
</comment>
<sequence length="205" mass="23109">MCKKEIISKKDELEMVTKASWDLGSTVMMRPHYTMLRTLTNPFPLIIRQQQQRTIHATCQRSSNLTNIINDVPYSSLRVHTITSAGHIELSSGMVLTGPCLFLGGKVFLWDVPPVKLWDGWNKEMFQIFDVVVPKPQILLFGTGSRTVQLPSSLRTHLFQNGIQCDMMDTRNACSTYNLLTEEGRNVAAALLPLSQTGWEKTSIP</sequence>
<accession>A0AAV4ZY38</accession>
<dbReference type="PANTHER" id="PTHR21192:SF2">
    <property type="entry name" value="NADH DEHYDROGENASE [UBIQUINONE] 1 ALPHA SUBCOMPLEX ASSEMBLY FACTOR 3"/>
    <property type="match status" value="1"/>
</dbReference>
<dbReference type="InterPro" id="IPR007523">
    <property type="entry name" value="NDUFAF3/AAMDC"/>
</dbReference>
<proteinExistence type="predicted"/>
<dbReference type="Proteomes" id="UP001050691">
    <property type="component" value="Unassembled WGS sequence"/>
</dbReference>
<dbReference type="EMBL" id="BPWL01000002">
    <property type="protein sequence ID" value="GJJ07154.1"/>
    <property type="molecule type" value="Genomic_DNA"/>
</dbReference>
<dbReference type="SUPFAM" id="SSF64076">
    <property type="entry name" value="MTH938-like"/>
    <property type="match status" value="1"/>
</dbReference>
<reference evidence="1" key="1">
    <citation type="submission" date="2021-10" db="EMBL/GenBank/DDBJ databases">
        <title>De novo Genome Assembly of Clathrus columnatus (Basidiomycota, Fungi) Using Illumina and Nanopore Sequence Data.</title>
        <authorList>
            <person name="Ogiso-Tanaka E."/>
            <person name="Itagaki H."/>
            <person name="Hosoya T."/>
            <person name="Hosaka K."/>
        </authorList>
    </citation>
    <scope>NUCLEOTIDE SEQUENCE</scope>
    <source>
        <strain evidence="1">MO-923</strain>
    </source>
</reference>
<dbReference type="GO" id="GO:0005743">
    <property type="term" value="C:mitochondrial inner membrane"/>
    <property type="evidence" value="ECO:0007669"/>
    <property type="project" value="TreeGrafter"/>
</dbReference>
<gene>
    <name evidence="1" type="ORF">Clacol_001354</name>
</gene>
<dbReference type="Gene3D" id="3.40.1230.10">
    <property type="entry name" value="MTH938-like"/>
    <property type="match status" value="1"/>
</dbReference>
<evidence type="ECO:0008006" key="3">
    <source>
        <dbReference type="Google" id="ProtNLM"/>
    </source>
</evidence>
<evidence type="ECO:0000313" key="1">
    <source>
        <dbReference type="EMBL" id="GJJ07154.1"/>
    </source>
</evidence>
<dbReference type="Pfam" id="PF04430">
    <property type="entry name" value="DUF498"/>
    <property type="match status" value="1"/>
</dbReference>
<dbReference type="GO" id="GO:0032981">
    <property type="term" value="P:mitochondrial respiratory chain complex I assembly"/>
    <property type="evidence" value="ECO:0007669"/>
    <property type="project" value="TreeGrafter"/>
</dbReference>